<dbReference type="EC" id="2.3.2.2" evidence="5"/>
<dbReference type="SUPFAM" id="SSF56235">
    <property type="entry name" value="N-terminal nucleophile aminohydrolases (Ntn hydrolases)"/>
    <property type="match status" value="1"/>
</dbReference>
<keyword evidence="4" id="KW-0865">Zymogen</keyword>
<comment type="caution">
    <text evidence="5">The sequence shown here is derived from an EMBL/GenBank/DDBJ whole genome shotgun (WGS) entry which is preliminary data.</text>
</comment>
<dbReference type="Proteomes" id="UP001176960">
    <property type="component" value="Unassembled WGS sequence"/>
</dbReference>
<protein>
    <submittedName>
        <fullName evidence="5">Gamma-glutamyltransferase</fullName>
        <ecNumber evidence="5">2.3.2.2</ecNumber>
    </submittedName>
</protein>
<evidence type="ECO:0000256" key="2">
    <source>
        <dbReference type="ARBA" id="ARBA00022679"/>
    </source>
</evidence>
<evidence type="ECO:0000256" key="1">
    <source>
        <dbReference type="ARBA" id="ARBA00009381"/>
    </source>
</evidence>
<accession>A0AA35UMN2</accession>
<gene>
    <name evidence="5" type="ORF">LMG32879_001052</name>
</gene>
<proteinExistence type="inferred from homology"/>
<dbReference type="PANTHER" id="PTHR43199">
    <property type="entry name" value="GLUTATHIONE HYDROLASE"/>
    <property type="match status" value="1"/>
</dbReference>
<organism evidence="5 6">
    <name type="scientific">Brytella acorum</name>
    <dbReference type="NCBI Taxonomy" id="2959299"/>
    <lineage>
        <taxon>Bacteria</taxon>
        <taxon>Pseudomonadati</taxon>
        <taxon>Pseudomonadota</taxon>
        <taxon>Alphaproteobacteria</taxon>
        <taxon>Acetobacterales</taxon>
        <taxon>Acetobacteraceae</taxon>
        <taxon>Brytella</taxon>
    </lineage>
</organism>
<dbReference type="GO" id="GO:0016787">
    <property type="term" value="F:hydrolase activity"/>
    <property type="evidence" value="ECO:0007669"/>
    <property type="project" value="UniProtKB-KW"/>
</dbReference>
<dbReference type="GO" id="GO:0103068">
    <property type="term" value="F:leukotriene C4 gamma-glutamyl transferase activity"/>
    <property type="evidence" value="ECO:0007669"/>
    <property type="project" value="UniProtKB-EC"/>
</dbReference>
<keyword evidence="3" id="KW-0378">Hydrolase</keyword>
<sequence length="482" mass="48273">MVQRRTDAIKRPRRPVSTRKQATRICAGVLAASLTGCSTVSTGLSTLGSDLFGRTSHLVEGYVGTVVADEPQAALVGQDVLAHGGNAADAAAATAMALAVTLPSRASLGGGGACIASRTGEAPRSFVFLPTAGSATATRAPDARPASVPMTPRGIYMMQLRYGSVEFSDVLRPAIDLARRGMTVSRAFERDLVPVHGALFADEETREIFSRGDGNPLQNGDSLTQPQLAAILERLGHIGVGDLYNGALAQLYANAATASGGALGPADLRAALPLESEALRVSRGADDLYFVAPPADGGFAAAAMIRNGGSAQGAAAAWRSAHAGTSPEDALVSAAQAALDSGSRGAGTLPSLPASTSFVAVDRMGNAVACALTDGNLFGTGRIAKGTGIILGASAAATPQPLLGAAIVQSGKRLVGALASSGQNDAADALGAAADALVTGTSIPHTGQGRVNAAICSGRNANECVGEVDERGAGLATGRGTR</sequence>
<dbReference type="AlphaFoldDB" id="A0AA35UMN2"/>
<dbReference type="InterPro" id="IPR043137">
    <property type="entry name" value="GGT_ssub_C"/>
</dbReference>
<dbReference type="EMBL" id="CATKSH010000004">
    <property type="protein sequence ID" value="CAI9120222.1"/>
    <property type="molecule type" value="Genomic_DNA"/>
</dbReference>
<reference evidence="5" key="1">
    <citation type="submission" date="2023-03" db="EMBL/GenBank/DDBJ databases">
        <authorList>
            <person name="Cleenwerck I."/>
        </authorList>
    </citation>
    <scope>NUCLEOTIDE SEQUENCE</scope>
    <source>
        <strain evidence="5">LMG 32879</strain>
    </source>
</reference>
<dbReference type="PRINTS" id="PR01210">
    <property type="entry name" value="GGTRANSPTASE"/>
</dbReference>
<evidence type="ECO:0000313" key="5">
    <source>
        <dbReference type="EMBL" id="CAI9120222.1"/>
    </source>
</evidence>
<dbReference type="InterPro" id="IPR051792">
    <property type="entry name" value="GGT_bact"/>
</dbReference>
<dbReference type="RefSeq" id="WP_289842004.1">
    <property type="nucleotide sequence ID" value="NZ_CATKSH010000004.1"/>
</dbReference>
<dbReference type="Gene3D" id="3.60.20.40">
    <property type="match status" value="1"/>
</dbReference>
<evidence type="ECO:0000256" key="4">
    <source>
        <dbReference type="ARBA" id="ARBA00023145"/>
    </source>
</evidence>
<comment type="similarity">
    <text evidence="1">Belongs to the gamma-glutamyltransferase family.</text>
</comment>
<evidence type="ECO:0000256" key="3">
    <source>
        <dbReference type="ARBA" id="ARBA00022801"/>
    </source>
</evidence>
<keyword evidence="2 5" id="KW-0808">Transferase</keyword>
<dbReference type="InterPro" id="IPR029055">
    <property type="entry name" value="Ntn_hydrolases_N"/>
</dbReference>
<keyword evidence="5" id="KW-0012">Acyltransferase</keyword>
<keyword evidence="6" id="KW-1185">Reference proteome</keyword>
<dbReference type="Pfam" id="PF01019">
    <property type="entry name" value="G_glu_transpept"/>
    <property type="match status" value="1"/>
</dbReference>
<evidence type="ECO:0000313" key="6">
    <source>
        <dbReference type="Proteomes" id="UP001176960"/>
    </source>
</evidence>
<name>A0AA35UMN2_9PROT</name>
<dbReference type="PANTHER" id="PTHR43199:SF1">
    <property type="entry name" value="GLUTATHIONE HYDROLASE PROENZYME"/>
    <property type="match status" value="1"/>
</dbReference>